<evidence type="ECO:0000313" key="3">
    <source>
        <dbReference type="Proteomes" id="UP000326950"/>
    </source>
</evidence>
<proteinExistence type="predicted"/>
<keyword evidence="3" id="KW-1185">Reference proteome</keyword>
<reference evidence="2 3" key="1">
    <citation type="submission" date="2019-04" db="EMBL/GenBank/DDBJ databases">
        <title>Friends and foes A comparative genomics study of 23 Aspergillus species from section Flavi.</title>
        <authorList>
            <consortium name="DOE Joint Genome Institute"/>
            <person name="Kjaerbolling I."/>
            <person name="Vesth T."/>
            <person name="Frisvad J.C."/>
            <person name="Nybo J.L."/>
            <person name="Theobald S."/>
            <person name="Kildgaard S."/>
            <person name="Isbrandt T."/>
            <person name="Kuo A."/>
            <person name="Sato A."/>
            <person name="Lyhne E.K."/>
            <person name="Kogle M.E."/>
            <person name="Wiebenga A."/>
            <person name="Kun R.S."/>
            <person name="Lubbers R.J."/>
            <person name="Makela M.R."/>
            <person name="Barry K."/>
            <person name="Chovatia M."/>
            <person name="Clum A."/>
            <person name="Daum C."/>
            <person name="Haridas S."/>
            <person name="He G."/>
            <person name="LaButti K."/>
            <person name="Lipzen A."/>
            <person name="Mondo S."/>
            <person name="Riley R."/>
            <person name="Salamov A."/>
            <person name="Simmons B.A."/>
            <person name="Magnuson J.K."/>
            <person name="Henrissat B."/>
            <person name="Mortensen U.H."/>
            <person name="Larsen T.O."/>
            <person name="Devries R.P."/>
            <person name="Grigoriev I.V."/>
            <person name="Machida M."/>
            <person name="Baker S.E."/>
            <person name="Andersen M.R."/>
        </authorList>
    </citation>
    <scope>NUCLEOTIDE SEQUENCE [LARGE SCALE GENOMIC DNA]</scope>
    <source>
        <strain evidence="2 3">CBS 117626</strain>
    </source>
</reference>
<name>A0A5N6UC78_ASPTM</name>
<dbReference type="Proteomes" id="UP000326950">
    <property type="component" value="Unassembled WGS sequence"/>
</dbReference>
<evidence type="ECO:0000256" key="1">
    <source>
        <dbReference type="SAM" id="SignalP"/>
    </source>
</evidence>
<feature type="chain" id="PRO_5024907646" description="Secreted protein" evidence="1">
    <location>
        <begin position="27"/>
        <end position="74"/>
    </location>
</feature>
<sequence>MPSMFRMTVAVVMWVNIRLDVVVVVAVLSEGGKPWKRPQRPRTGQHPTGPYRSLVLILYPSAWCTQPSSHLRAR</sequence>
<dbReference type="AlphaFoldDB" id="A0A5N6UC78"/>
<evidence type="ECO:0008006" key="4">
    <source>
        <dbReference type="Google" id="ProtNLM"/>
    </source>
</evidence>
<organism evidence="2 3">
    <name type="scientific">Aspergillus tamarii</name>
    <dbReference type="NCBI Taxonomy" id="41984"/>
    <lineage>
        <taxon>Eukaryota</taxon>
        <taxon>Fungi</taxon>
        <taxon>Dikarya</taxon>
        <taxon>Ascomycota</taxon>
        <taxon>Pezizomycotina</taxon>
        <taxon>Eurotiomycetes</taxon>
        <taxon>Eurotiomycetidae</taxon>
        <taxon>Eurotiales</taxon>
        <taxon>Aspergillaceae</taxon>
        <taxon>Aspergillus</taxon>
        <taxon>Aspergillus subgen. Circumdati</taxon>
    </lineage>
</organism>
<feature type="signal peptide" evidence="1">
    <location>
        <begin position="1"/>
        <end position="26"/>
    </location>
</feature>
<protein>
    <recommendedName>
        <fullName evidence="4">Secreted protein</fullName>
    </recommendedName>
</protein>
<keyword evidence="1" id="KW-0732">Signal</keyword>
<accession>A0A5N6UC78</accession>
<gene>
    <name evidence="2" type="ORF">BDV40DRAFT_281966</name>
</gene>
<dbReference type="EMBL" id="ML738775">
    <property type="protein sequence ID" value="KAE8156166.1"/>
    <property type="molecule type" value="Genomic_DNA"/>
</dbReference>
<evidence type="ECO:0000313" key="2">
    <source>
        <dbReference type="EMBL" id="KAE8156166.1"/>
    </source>
</evidence>